<dbReference type="Pfam" id="PF00501">
    <property type="entry name" value="AMP-binding"/>
    <property type="match status" value="1"/>
</dbReference>
<evidence type="ECO:0000256" key="2">
    <source>
        <dbReference type="ARBA" id="ARBA00022598"/>
    </source>
</evidence>
<name>T1YU96_STROO</name>
<organism evidence="5">
    <name type="scientific">Strigomonas oncopelti</name>
    <name type="common">Parasitic flagellate</name>
    <name type="synonym">Crithidia oncopelti</name>
    <dbReference type="NCBI Taxonomy" id="5657"/>
    <lineage>
        <taxon>Eukaryota</taxon>
        <taxon>Discoba</taxon>
        <taxon>Euglenozoa</taxon>
        <taxon>Kinetoplastea</taxon>
        <taxon>Metakinetoplastina</taxon>
        <taxon>Trypanosomatida</taxon>
        <taxon>Trypanosomatidae</taxon>
        <taxon>Strigomonadinae</taxon>
        <taxon>Strigomonas</taxon>
    </lineage>
</organism>
<proteinExistence type="inferred from homology"/>
<accession>T1YU96</accession>
<dbReference type="InterPro" id="IPR020845">
    <property type="entry name" value="AMP-binding_CS"/>
</dbReference>
<keyword evidence="2 5" id="KW-0436">Ligase</keyword>
<dbReference type="Gene3D" id="3.40.50.12780">
    <property type="entry name" value="N-terminal domain of ligase-like"/>
    <property type="match status" value="1"/>
</dbReference>
<dbReference type="PANTHER" id="PTHR24096:SF149">
    <property type="entry name" value="AMP-BINDING DOMAIN-CONTAINING PROTEIN-RELATED"/>
    <property type="match status" value="1"/>
</dbReference>
<dbReference type="InterPro" id="IPR025110">
    <property type="entry name" value="AMP-bd_C"/>
</dbReference>
<feature type="domain" description="AMP-binding enzyme C-terminal" evidence="4">
    <location>
        <begin position="511"/>
        <end position="593"/>
    </location>
</feature>
<dbReference type="InterPro" id="IPR000873">
    <property type="entry name" value="AMP-dep_synth/lig_dom"/>
</dbReference>
<feature type="domain" description="AMP-dependent synthetase/ligase" evidence="3">
    <location>
        <begin position="90"/>
        <end position="460"/>
    </location>
</feature>
<evidence type="ECO:0000259" key="3">
    <source>
        <dbReference type="Pfam" id="PF00501"/>
    </source>
</evidence>
<dbReference type="PANTHER" id="PTHR24096">
    <property type="entry name" value="LONG-CHAIN-FATTY-ACID--COA LIGASE"/>
    <property type="match status" value="1"/>
</dbReference>
<evidence type="ECO:0000256" key="1">
    <source>
        <dbReference type="ARBA" id="ARBA00006432"/>
    </source>
</evidence>
<dbReference type="Pfam" id="PF13193">
    <property type="entry name" value="AMP-binding_C"/>
    <property type="match status" value="1"/>
</dbReference>
<dbReference type="SUPFAM" id="SSF56801">
    <property type="entry name" value="Acetyl-CoA synthetase-like"/>
    <property type="match status" value="1"/>
</dbReference>
<dbReference type="PROSITE" id="PS00455">
    <property type="entry name" value="AMP_BINDING"/>
    <property type="match status" value="1"/>
</dbReference>
<dbReference type="Gene3D" id="3.30.300.30">
    <property type="match status" value="1"/>
</dbReference>
<dbReference type="EMBL" id="KF160136">
    <property type="protein sequence ID" value="AGU68024.1"/>
    <property type="molecule type" value="Genomic_DNA"/>
</dbReference>
<evidence type="ECO:0000313" key="5">
    <source>
        <dbReference type="EMBL" id="AGU68024.1"/>
    </source>
</evidence>
<sequence>MLRFNSFASTAAARVCARRAGMAVAAAAASRTLTTATGTAALSALHVQRRARCYTNEKGQRIYASDAPTIIPEVEQERTLYEFILKRIRAAKQDKPAVIQEETGEQYTYAEMPGKIEHVAEVLYSHGIRRGGSVCVAISNHIVFGPLVFGTLRLGAVVSTVNAVSDVETISHYLATNKASVIVGMKFYHKELEAAVDRVMRETNRAVTIIYPEDFMKAASPGPIPADYDAHSGATLDDTIFIPFSSGTTGLPKGTQLTNRCLIANSIQITRAVPLTEKDVTAGVLPYFHIFAFTANLAAFLTAGGTQVVMNKYTLDSFTSCVEKYGVTMNFVAPPIVISVLKNAETYKNRDMTSLGAMICAAAPLGVDVQKAMKKVLPGCQVVQAYGMTEMSPLTNSTVRGSVGKALGSVGPLCADVEMRIVKVDDSQQSGADKSAGIDAGEGEEGEIWYRGPNQMKGYLNPEDTAKCMQDGWYRTGDIGKVDPATEELFITDRLKELIKYKGFQVSPASLENVLLDHPWVQDCIVVGVSDPRDVSFEVPRALVVLKGDLPADDVINAVDNILHFTMKRCPPHMRLHGGLRIVKQIPKNASGKLLRRIARQQEVAYLKESWERSGGDRHDAAEAGGKASAH</sequence>
<dbReference type="GO" id="GO:0016207">
    <property type="term" value="F:4-coumarate-CoA ligase activity"/>
    <property type="evidence" value="ECO:0007669"/>
    <property type="project" value="UniProtKB-EC"/>
</dbReference>
<dbReference type="AlphaFoldDB" id="T1YU96"/>
<dbReference type="EC" id="6.2.1.12" evidence="5"/>
<protein>
    <submittedName>
        <fullName evidence="5">4-coumarate--CoA ligase</fullName>
        <ecNumber evidence="5">6.2.1.12</ecNumber>
    </submittedName>
</protein>
<comment type="similarity">
    <text evidence="1">Belongs to the ATP-dependent AMP-binding enzyme family.</text>
</comment>
<evidence type="ECO:0000259" key="4">
    <source>
        <dbReference type="Pfam" id="PF13193"/>
    </source>
</evidence>
<reference evidence="5" key="1">
    <citation type="journal article" date="2013" name="PLoS ONE">
        <title>Biosynthesis of vitamins and cofactors in bacterium-harbouring trypanosomatids depends on the symbiotic association as revealed by genomic analyses.</title>
        <authorList>
            <person name="Klein C.C."/>
            <person name="Alves J.M."/>
            <person name="Serrano M.G."/>
            <person name="Buck G.A."/>
            <person name="Vasconcelos A.T."/>
            <person name="Sagot M.F."/>
            <person name="Teixeira M.M."/>
            <person name="Camargo E.P."/>
            <person name="Motta M.C."/>
        </authorList>
    </citation>
    <scope>NUCLEOTIDE SEQUENCE</scope>
    <source>
        <strain evidence="5">TCC290E</strain>
    </source>
</reference>
<dbReference type="InterPro" id="IPR042099">
    <property type="entry name" value="ANL_N_sf"/>
</dbReference>
<dbReference type="InterPro" id="IPR045851">
    <property type="entry name" value="AMP-bd_C_sf"/>
</dbReference>